<reference evidence="2" key="2">
    <citation type="submission" date="2023-02" db="EMBL/GenBank/DDBJ databases">
        <authorList>
            <person name="Swenson N.G."/>
            <person name="Wegrzyn J.L."/>
            <person name="Mcevoy S.L."/>
        </authorList>
    </citation>
    <scope>NUCLEOTIDE SEQUENCE</scope>
    <source>
        <strain evidence="2">91603</strain>
        <tissue evidence="2">Leaf</tissue>
    </source>
</reference>
<dbReference type="Proteomes" id="UP001064489">
    <property type="component" value="Chromosome 6"/>
</dbReference>
<organism evidence="2 3">
    <name type="scientific">Acer negundo</name>
    <name type="common">Box elder</name>
    <dbReference type="NCBI Taxonomy" id="4023"/>
    <lineage>
        <taxon>Eukaryota</taxon>
        <taxon>Viridiplantae</taxon>
        <taxon>Streptophyta</taxon>
        <taxon>Embryophyta</taxon>
        <taxon>Tracheophyta</taxon>
        <taxon>Spermatophyta</taxon>
        <taxon>Magnoliopsida</taxon>
        <taxon>eudicotyledons</taxon>
        <taxon>Gunneridae</taxon>
        <taxon>Pentapetalae</taxon>
        <taxon>rosids</taxon>
        <taxon>malvids</taxon>
        <taxon>Sapindales</taxon>
        <taxon>Sapindaceae</taxon>
        <taxon>Hippocastanoideae</taxon>
        <taxon>Acereae</taxon>
        <taxon>Acer</taxon>
    </lineage>
</organism>
<reference evidence="2" key="1">
    <citation type="journal article" date="2022" name="Plant J.">
        <title>Strategies of tolerance reflected in two North American maple genomes.</title>
        <authorList>
            <person name="McEvoy S.L."/>
            <person name="Sezen U.U."/>
            <person name="Trouern-Trend A."/>
            <person name="McMahon S.M."/>
            <person name="Schaberg P.G."/>
            <person name="Yang J."/>
            <person name="Wegrzyn J.L."/>
            <person name="Swenson N.G."/>
        </authorList>
    </citation>
    <scope>NUCLEOTIDE SEQUENCE</scope>
    <source>
        <strain evidence="2">91603</strain>
    </source>
</reference>
<accession>A0AAD5JAJ1</accession>
<evidence type="ECO:0000259" key="1">
    <source>
        <dbReference type="Pfam" id="PF14541"/>
    </source>
</evidence>
<dbReference type="Gene3D" id="2.40.70.10">
    <property type="entry name" value="Acid Proteases"/>
    <property type="match status" value="1"/>
</dbReference>
<evidence type="ECO:0000313" key="2">
    <source>
        <dbReference type="EMBL" id="KAI9192418.1"/>
    </source>
</evidence>
<name>A0AAD5JAJ1_ACENE</name>
<dbReference type="PANTHER" id="PTHR34269:SF11">
    <property type="entry name" value="B3 DOMAIN PROTEIN"/>
    <property type="match status" value="1"/>
</dbReference>
<keyword evidence="3" id="KW-1185">Reference proteome</keyword>
<dbReference type="SUPFAM" id="SSF50630">
    <property type="entry name" value="Acid proteases"/>
    <property type="match status" value="1"/>
</dbReference>
<gene>
    <name evidence="2" type="ORF">LWI28_022712</name>
</gene>
<dbReference type="InterPro" id="IPR021109">
    <property type="entry name" value="Peptidase_aspartic_dom_sf"/>
</dbReference>
<feature type="domain" description="Xylanase inhibitor C-terminal" evidence="1">
    <location>
        <begin position="98"/>
        <end position="184"/>
    </location>
</feature>
<evidence type="ECO:0000313" key="3">
    <source>
        <dbReference type="Proteomes" id="UP001064489"/>
    </source>
</evidence>
<dbReference type="InterPro" id="IPR051442">
    <property type="entry name" value="B3_domain"/>
</dbReference>
<protein>
    <recommendedName>
        <fullName evidence="1">Xylanase inhibitor C-terminal domain-containing protein</fullName>
    </recommendedName>
</protein>
<dbReference type="InterPro" id="IPR032799">
    <property type="entry name" value="TAXi_C"/>
</dbReference>
<dbReference type="PANTHER" id="PTHR34269">
    <property type="entry name" value="TRANSCRIPTION FACTOR B3-DOMAIN FAMILY-RELATED"/>
    <property type="match status" value="1"/>
</dbReference>
<sequence>MAYTPNFTIKITLTEADVQPGRNYVTLNKEEFEEHIFTHWPNYMITSANIDDIKVLIRDVDTNSNHEVNFRCYGDACVFQGLWGYSFIQRRSLRAVFNAHVGALFQLPAQFIAPDPDHGNFDDCYDFSRYETIVIPKISFFFKGRVELEVNVKGTMLAEDAKHACFAFIAAGDGDGAILGRTVQVVHDVEAPVTCA</sequence>
<dbReference type="EMBL" id="JAJSOW010000004">
    <property type="protein sequence ID" value="KAI9192418.1"/>
    <property type="molecule type" value="Genomic_DNA"/>
</dbReference>
<comment type="caution">
    <text evidence="2">The sequence shown here is derived from an EMBL/GenBank/DDBJ whole genome shotgun (WGS) entry which is preliminary data.</text>
</comment>
<dbReference type="Pfam" id="PF14541">
    <property type="entry name" value="TAXi_C"/>
    <property type="match status" value="1"/>
</dbReference>
<dbReference type="AlphaFoldDB" id="A0AAD5JAJ1"/>
<proteinExistence type="predicted"/>